<evidence type="ECO:0000256" key="4">
    <source>
        <dbReference type="ARBA" id="ARBA00022692"/>
    </source>
</evidence>
<keyword evidence="3" id="KW-0813">Transport</keyword>
<sequence>MDHKTLLRSDIKIDQPRWDQNTYLGRAKHFFAITNPLNLLCTNKELDEARLVIEQYRKGKIIDETLTEDKLWRFKNIYDSAFHPDTGEKMYLIGRMSAQVPMNMAITGCKTPAQTIFWQWFNQSFNAIVNYTNRSGDSPIPVSQLVKSYCFATSGALLTALSLNSLAKRFPPLIGRFVPLSAVAAANCVNIPMMRSSELSNGIAIEDENGEKIGYSKKMAKEAISQVVLSRILMAAPGMIIPPIVMDRLEKRGVLARMPWISAPAQVLMCGISLTFATPLCCALFPQRKSVPIDHLEDEIQEYVRKTKSSCKIGYYNKGL</sequence>
<evidence type="ECO:0000256" key="3">
    <source>
        <dbReference type="ARBA" id="ARBA00022448"/>
    </source>
</evidence>
<evidence type="ECO:0000256" key="1">
    <source>
        <dbReference type="ARBA" id="ARBA00004225"/>
    </source>
</evidence>
<evidence type="ECO:0000256" key="8">
    <source>
        <dbReference type="ARBA" id="ARBA00023136"/>
    </source>
</evidence>
<comment type="subcellular location">
    <subcellularLocation>
        <location evidence="1 9">Mitochondrion membrane</location>
        <topology evidence="1 9">Multi-pass membrane protein</topology>
    </subcellularLocation>
</comment>
<dbReference type="GO" id="GO:0015075">
    <property type="term" value="F:monoatomic ion transmembrane transporter activity"/>
    <property type="evidence" value="ECO:0007669"/>
    <property type="project" value="InterPro"/>
</dbReference>
<evidence type="ECO:0000256" key="6">
    <source>
        <dbReference type="ARBA" id="ARBA00022989"/>
    </source>
</evidence>
<reference evidence="10" key="2">
    <citation type="submission" date="2020-01" db="EMBL/GenBank/DDBJ databases">
        <authorList>
            <person name="Korhonen P.K.K."/>
            <person name="Guangxu M.G."/>
            <person name="Wang T.W."/>
            <person name="Stroehlein A.J.S."/>
            <person name="Young N.D."/>
            <person name="Ang C.-S.A."/>
            <person name="Fernando D.W.F."/>
            <person name="Lu H.L."/>
            <person name="Taylor S.T."/>
            <person name="Ehtesham M.E.M."/>
            <person name="Najaraj S.H.N."/>
            <person name="Harsha G.H.G."/>
            <person name="Madugundu A.M."/>
            <person name="Renuse S.R."/>
            <person name="Holt D.H."/>
            <person name="Pandey A.P."/>
            <person name="Papenfuss A.P."/>
            <person name="Gasser R.B.G."/>
            <person name="Fischer K.F."/>
        </authorList>
    </citation>
    <scope>NUCLEOTIDE SEQUENCE</scope>
    <source>
        <strain evidence="10">SSS_KF_BRIS2020</strain>
    </source>
</reference>
<evidence type="ECO:0000256" key="7">
    <source>
        <dbReference type="ARBA" id="ARBA00023128"/>
    </source>
</evidence>
<evidence type="ECO:0000313" key="11">
    <source>
        <dbReference type="EnsemblMetazoa" id="KAF7491033.1"/>
    </source>
</evidence>
<dbReference type="GO" id="GO:0005743">
    <property type="term" value="C:mitochondrial inner membrane"/>
    <property type="evidence" value="ECO:0007669"/>
    <property type="project" value="TreeGrafter"/>
</dbReference>
<dbReference type="EnsemblMetazoa" id="SSS_8508s_mrna">
    <property type="protein sequence ID" value="KAF7491033.1"/>
    <property type="gene ID" value="SSS_8508"/>
</dbReference>
<dbReference type="Pfam" id="PF03820">
    <property type="entry name" value="SFXNs"/>
    <property type="match status" value="1"/>
</dbReference>
<feature type="transmembrane region" description="Helical" evidence="9">
    <location>
        <begin position="265"/>
        <end position="285"/>
    </location>
</feature>
<dbReference type="NCBIfam" id="TIGR00798">
    <property type="entry name" value="mtc"/>
    <property type="match status" value="1"/>
</dbReference>
<comment type="similarity">
    <text evidence="2 9">Belongs to the sideroflexin family.</text>
</comment>
<comment type="caution">
    <text evidence="9">Lacks conserved residue(s) required for the propagation of feature annotation.</text>
</comment>
<keyword evidence="7 9" id="KW-0496">Mitochondrion</keyword>
<gene>
    <name evidence="10" type="ORF">SSS_8508</name>
</gene>
<evidence type="ECO:0000256" key="5">
    <source>
        <dbReference type="ARBA" id="ARBA00022970"/>
    </source>
</evidence>
<dbReference type="EMBL" id="WVUK01000062">
    <property type="protein sequence ID" value="KAF7491033.1"/>
    <property type="molecule type" value="Genomic_DNA"/>
</dbReference>
<keyword evidence="4 9" id="KW-0812">Transmembrane</keyword>
<keyword evidence="8 9" id="KW-0472">Membrane</keyword>
<keyword evidence="12" id="KW-1185">Reference proteome</keyword>
<keyword evidence="6 9" id="KW-1133">Transmembrane helix</keyword>
<dbReference type="PANTHER" id="PTHR11153:SF8">
    <property type="entry name" value="SIDEROFLEXIN-1"/>
    <property type="match status" value="1"/>
</dbReference>
<evidence type="ECO:0000256" key="9">
    <source>
        <dbReference type="RuleBase" id="RU362000"/>
    </source>
</evidence>
<dbReference type="GO" id="GO:0140300">
    <property type="term" value="P:serine import into mitochondrion"/>
    <property type="evidence" value="ECO:0007669"/>
    <property type="project" value="TreeGrafter"/>
</dbReference>
<dbReference type="AlphaFoldDB" id="A0A834RBZ1"/>
<keyword evidence="5" id="KW-0029">Amino-acid transport</keyword>
<protein>
    <recommendedName>
        <fullName evidence="9">Sidoreflexin</fullName>
    </recommendedName>
</protein>
<evidence type="ECO:0000313" key="10">
    <source>
        <dbReference type="EMBL" id="KAF7491033.1"/>
    </source>
</evidence>
<proteinExistence type="inferred from homology"/>
<feature type="transmembrane region" description="Helical" evidence="9">
    <location>
        <begin position="227"/>
        <end position="245"/>
    </location>
</feature>
<reference evidence="12" key="1">
    <citation type="journal article" date="2020" name="PLoS Negl. Trop. Dis.">
        <title>High-quality nuclear genome for Sarcoptes scabiei-A critical resource for a neglected parasite.</title>
        <authorList>
            <person name="Korhonen P.K."/>
            <person name="Gasser R.B."/>
            <person name="Ma G."/>
            <person name="Wang T."/>
            <person name="Stroehlein A.J."/>
            <person name="Young N.D."/>
            <person name="Ang C.S."/>
            <person name="Fernando D.D."/>
            <person name="Lu H.C."/>
            <person name="Taylor S."/>
            <person name="Reynolds S.L."/>
            <person name="Mofiz E."/>
            <person name="Najaraj S.H."/>
            <person name="Gowda H."/>
            <person name="Madugundu A."/>
            <person name="Renuse S."/>
            <person name="Holt D."/>
            <person name="Pandey A."/>
            <person name="Papenfuss A.T."/>
            <person name="Fischer K."/>
        </authorList>
    </citation>
    <scope>NUCLEOTIDE SEQUENCE [LARGE SCALE GENOMIC DNA]</scope>
</reference>
<evidence type="ECO:0000256" key="2">
    <source>
        <dbReference type="ARBA" id="ARBA00005974"/>
    </source>
</evidence>
<dbReference type="OrthoDB" id="6608471at2759"/>
<dbReference type="Proteomes" id="UP000070412">
    <property type="component" value="Unassembled WGS sequence"/>
</dbReference>
<name>A0A834RBZ1_SARSC</name>
<reference evidence="11" key="3">
    <citation type="submission" date="2022-06" db="UniProtKB">
        <authorList>
            <consortium name="EnsemblMetazoa"/>
        </authorList>
    </citation>
    <scope>IDENTIFICATION</scope>
</reference>
<accession>A0A834RBZ1</accession>
<dbReference type="InterPro" id="IPR004686">
    <property type="entry name" value="Mtc"/>
</dbReference>
<dbReference type="PANTHER" id="PTHR11153">
    <property type="entry name" value="SIDEROFLEXIN"/>
    <property type="match status" value="1"/>
</dbReference>
<organism evidence="10">
    <name type="scientific">Sarcoptes scabiei</name>
    <name type="common">Itch mite</name>
    <name type="synonym">Acarus scabiei</name>
    <dbReference type="NCBI Taxonomy" id="52283"/>
    <lineage>
        <taxon>Eukaryota</taxon>
        <taxon>Metazoa</taxon>
        <taxon>Ecdysozoa</taxon>
        <taxon>Arthropoda</taxon>
        <taxon>Chelicerata</taxon>
        <taxon>Arachnida</taxon>
        <taxon>Acari</taxon>
        <taxon>Acariformes</taxon>
        <taxon>Sarcoptiformes</taxon>
        <taxon>Astigmata</taxon>
        <taxon>Psoroptidia</taxon>
        <taxon>Sarcoptoidea</taxon>
        <taxon>Sarcoptidae</taxon>
        <taxon>Sarcoptinae</taxon>
        <taxon>Sarcoptes</taxon>
    </lineage>
</organism>
<evidence type="ECO:0000313" key="12">
    <source>
        <dbReference type="Proteomes" id="UP000070412"/>
    </source>
</evidence>